<dbReference type="EC" id="2.7.10.1" evidence="3"/>
<gene>
    <name evidence="22" type="ORF">F2P81_002164</name>
</gene>
<feature type="transmembrane region" description="Helical" evidence="18">
    <location>
        <begin position="790"/>
        <end position="816"/>
    </location>
</feature>
<evidence type="ECO:0000259" key="21">
    <source>
        <dbReference type="PROSITE" id="PS51550"/>
    </source>
</evidence>
<dbReference type="GO" id="GO:0008592">
    <property type="term" value="P:regulation of Toll signaling pathway"/>
    <property type="evidence" value="ECO:0007669"/>
    <property type="project" value="InterPro"/>
</dbReference>
<feature type="domain" description="Eph LBD" evidence="21">
    <location>
        <begin position="367"/>
        <end position="535"/>
    </location>
</feature>
<evidence type="ECO:0000256" key="12">
    <source>
        <dbReference type="ARBA" id="ARBA00022989"/>
    </source>
</evidence>
<dbReference type="Pfam" id="PF20723">
    <property type="entry name" value="Pellino_RING"/>
    <property type="match status" value="1"/>
</dbReference>
<dbReference type="Gene3D" id="2.10.50.10">
    <property type="entry name" value="Tumor Necrosis Factor Receptor, subunit A, domain 2"/>
    <property type="match status" value="1"/>
</dbReference>
<dbReference type="CDD" id="cd00063">
    <property type="entry name" value="FN3"/>
    <property type="match status" value="1"/>
</dbReference>
<proteinExistence type="inferred from homology"/>
<dbReference type="EMBL" id="VEVO01000002">
    <property type="protein sequence ID" value="KAF0045635.1"/>
    <property type="molecule type" value="Genomic_DNA"/>
</dbReference>
<evidence type="ECO:0000256" key="17">
    <source>
        <dbReference type="SAM" id="MobiDB-lite"/>
    </source>
</evidence>
<name>A0A6A4TK96_SCOMX</name>
<dbReference type="PROSITE" id="PS00107">
    <property type="entry name" value="PROTEIN_KINASE_ATP"/>
    <property type="match status" value="1"/>
</dbReference>
<dbReference type="InterPro" id="IPR001245">
    <property type="entry name" value="Ser-Thr/Tyr_kinase_cat_dom"/>
</dbReference>
<evidence type="ECO:0000256" key="18">
    <source>
        <dbReference type="SAM" id="Phobius"/>
    </source>
</evidence>
<dbReference type="InterPro" id="IPR020635">
    <property type="entry name" value="Tyr_kinase_cat_dom"/>
</dbReference>
<dbReference type="PROSITE" id="PS51550">
    <property type="entry name" value="EPH_LBD"/>
    <property type="match status" value="1"/>
</dbReference>
<dbReference type="SMART" id="SM00060">
    <property type="entry name" value="FN3"/>
    <property type="match status" value="1"/>
</dbReference>
<dbReference type="Pfam" id="PF04710">
    <property type="entry name" value="Pellino_FHA"/>
    <property type="match status" value="1"/>
</dbReference>
<evidence type="ECO:0000256" key="1">
    <source>
        <dbReference type="ARBA" id="ARBA00004479"/>
    </source>
</evidence>
<evidence type="ECO:0000256" key="10">
    <source>
        <dbReference type="ARBA" id="ARBA00022777"/>
    </source>
</evidence>
<evidence type="ECO:0000313" key="22">
    <source>
        <dbReference type="EMBL" id="KAF0045635.1"/>
    </source>
</evidence>
<dbReference type="GO" id="GO:0061630">
    <property type="term" value="F:ubiquitin protein ligase activity"/>
    <property type="evidence" value="ECO:0007669"/>
    <property type="project" value="InterPro"/>
</dbReference>
<evidence type="ECO:0000259" key="19">
    <source>
        <dbReference type="PROSITE" id="PS50011"/>
    </source>
</evidence>
<dbReference type="PROSITE" id="PS50011">
    <property type="entry name" value="PROTEIN_KINASE_DOM"/>
    <property type="match status" value="1"/>
</dbReference>
<keyword evidence="13 18" id="KW-0472">Membrane</keyword>
<keyword evidence="4" id="KW-0597">Phosphoprotein</keyword>
<evidence type="ECO:0000256" key="7">
    <source>
        <dbReference type="ARBA" id="ARBA00022729"/>
    </source>
</evidence>
<comment type="similarity">
    <text evidence="2">Belongs to the pellino family.</text>
</comment>
<dbReference type="InterPro" id="IPR036116">
    <property type="entry name" value="FN3_sf"/>
</dbReference>
<dbReference type="GO" id="GO:0070534">
    <property type="term" value="P:protein K63-linked ubiquitination"/>
    <property type="evidence" value="ECO:0007669"/>
    <property type="project" value="TreeGrafter"/>
</dbReference>
<evidence type="ECO:0000256" key="15">
    <source>
        <dbReference type="ARBA" id="ARBA00023170"/>
    </source>
</evidence>
<evidence type="ECO:0000256" key="11">
    <source>
        <dbReference type="ARBA" id="ARBA00022840"/>
    </source>
</evidence>
<feature type="binding site" evidence="16">
    <location>
        <position position="917"/>
    </location>
    <ligand>
        <name>ATP</name>
        <dbReference type="ChEBI" id="CHEBI:30616"/>
    </ligand>
</feature>
<dbReference type="SUPFAM" id="SSF57184">
    <property type="entry name" value="Growth factor receptor domain"/>
    <property type="match status" value="1"/>
</dbReference>
<dbReference type="SMART" id="SM00615">
    <property type="entry name" value="EPH_lbd"/>
    <property type="match status" value="1"/>
</dbReference>
<evidence type="ECO:0000256" key="5">
    <source>
        <dbReference type="ARBA" id="ARBA00022679"/>
    </source>
</evidence>
<dbReference type="PROSITE" id="PS00109">
    <property type="entry name" value="PROTEIN_KINASE_TYR"/>
    <property type="match status" value="1"/>
</dbReference>
<evidence type="ECO:0000256" key="13">
    <source>
        <dbReference type="ARBA" id="ARBA00023136"/>
    </source>
</evidence>
<dbReference type="InterPro" id="IPR003961">
    <property type="entry name" value="FN3_dom"/>
</dbReference>
<evidence type="ECO:0000256" key="14">
    <source>
        <dbReference type="ARBA" id="ARBA00023137"/>
    </source>
</evidence>
<feature type="domain" description="Protein kinase" evidence="19">
    <location>
        <begin position="885"/>
        <end position="1135"/>
    </location>
</feature>
<evidence type="ECO:0000256" key="3">
    <source>
        <dbReference type="ARBA" id="ARBA00011902"/>
    </source>
</evidence>
<keyword evidence="14" id="KW-0829">Tyrosine-protein kinase</keyword>
<dbReference type="Pfam" id="PF07714">
    <property type="entry name" value="PK_Tyr_Ser-Thr"/>
    <property type="match status" value="2"/>
</dbReference>
<feature type="region of interest" description="Disordered" evidence="17">
    <location>
        <begin position="1"/>
        <end position="45"/>
    </location>
</feature>
<keyword evidence="12 18" id="KW-1133">Transmembrane helix</keyword>
<protein>
    <recommendedName>
        <fullName evidence="3">receptor protein-tyrosine kinase</fullName>
        <ecNumber evidence="3">2.7.10.1</ecNumber>
    </recommendedName>
</protein>
<keyword evidence="8" id="KW-0677">Repeat</keyword>
<evidence type="ECO:0000256" key="9">
    <source>
        <dbReference type="ARBA" id="ARBA00022741"/>
    </source>
</evidence>
<keyword evidence="9 16" id="KW-0547">Nucleotide-binding</keyword>
<comment type="caution">
    <text evidence="22">The sequence shown here is derived from an EMBL/GenBank/DDBJ whole genome shotgun (WGS) entry which is preliminary data.</text>
</comment>
<comment type="subcellular location">
    <subcellularLocation>
        <location evidence="1">Membrane</location>
        <topology evidence="1">Single-pass type I membrane protein</topology>
    </subcellularLocation>
</comment>
<dbReference type="SUPFAM" id="SSF49785">
    <property type="entry name" value="Galactose-binding domain-like"/>
    <property type="match status" value="1"/>
</dbReference>
<dbReference type="InterPro" id="IPR000719">
    <property type="entry name" value="Prot_kinase_dom"/>
</dbReference>
<reference evidence="22 23" key="1">
    <citation type="submission" date="2019-06" db="EMBL/GenBank/DDBJ databases">
        <title>Draft genomes of female and male turbot (Scophthalmus maximus).</title>
        <authorList>
            <person name="Xu H."/>
            <person name="Xu X.-W."/>
            <person name="Shao C."/>
            <person name="Chen S."/>
        </authorList>
    </citation>
    <scope>NUCLEOTIDE SEQUENCE [LARGE SCALE GENOMIC DNA]</scope>
    <source>
        <strain evidence="22">Ysfricsl-2016a</strain>
        <tissue evidence="22">Blood</tissue>
    </source>
</reference>
<dbReference type="InterPro" id="IPR048335">
    <property type="entry name" value="Pellino_RING"/>
</dbReference>
<dbReference type="Gene3D" id="1.10.510.10">
    <property type="entry name" value="Transferase(Phosphotransferase) domain 1"/>
    <property type="match status" value="1"/>
</dbReference>
<dbReference type="InterPro" id="IPR008266">
    <property type="entry name" value="Tyr_kinase_AS"/>
</dbReference>
<dbReference type="FunFam" id="2.10.50.10:FF:000001">
    <property type="entry name" value="Ephrin type-A receptor 5"/>
    <property type="match status" value="1"/>
</dbReference>
<keyword evidence="5" id="KW-0808">Transferase</keyword>
<dbReference type="Gene3D" id="2.60.40.10">
    <property type="entry name" value="Immunoglobulins"/>
    <property type="match status" value="1"/>
</dbReference>
<evidence type="ECO:0000256" key="6">
    <source>
        <dbReference type="ARBA" id="ARBA00022692"/>
    </source>
</evidence>
<dbReference type="PANTHER" id="PTHR12098:SF9">
    <property type="entry name" value="E3 UBIQUITIN-PROTEIN LIGASE PELLINO HOMOLOG 3"/>
    <property type="match status" value="1"/>
</dbReference>
<keyword evidence="10" id="KW-0418">Kinase</keyword>
<evidence type="ECO:0000256" key="16">
    <source>
        <dbReference type="PROSITE-ProRule" id="PRU10141"/>
    </source>
</evidence>
<evidence type="ECO:0000256" key="8">
    <source>
        <dbReference type="ARBA" id="ARBA00022737"/>
    </source>
</evidence>
<accession>A0A6A4TK96</accession>
<keyword evidence="15" id="KW-0675">Receptor</keyword>
<dbReference type="GO" id="GO:0004714">
    <property type="term" value="F:transmembrane receptor protein tyrosine kinase activity"/>
    <property type="evidence" value="ECO:0007669"/>
    <property type="project" value="UniProtKB-EC"/>
</dbReference>
<dbReference type="PANTHER" id="PTHR12098">
    <property type="entry name" value="E3 UBIQUITIN-PROTEIN LIGASE PELLINO-RELATED"/>
    <property type="match status" value="1"/>
</dbReference>
<feature type="region of interest" description="Disordered" evidence="17">
    <location>
        <begin position="116"/>
        <end position="138"/>
    </location>
</feature>
<dbReference type="Gene3D" id="3.30.200.20">
    <property type="entry name" value="Phosphorylase Kinase, domain 1"/>
    <property type="match status" value="1"/>
</dbReference>
<dbReference type="InterPro" id="IPR017441">
    <property type="entry name" value="Protein_kinase_ATP_BS"/>
</dbReference>
<dbReference type="InterPro" id="IPR006800">
    <property type="entry name" value="Pellino_fam"/>
</dbReference>
<dbReference type="AlphaFoldDB" id="A0A6A4TK96"/>
<evidence type="ECO:0000256" key="2">
    <source>
        <dbReference type="ARBA" id="ARBA00005639"/>
    </source>
</evidence>
<evidence type="ECO:0000256" key="4">
    <source>
        <dbReference type="ARBA" id="ARBA00022553"/>
    </source>
</evidence>
<dbReference type="PRINTS" id="PR00109">
    <property type="entry name" value="TYRKINASE"/>
</dbReference>
<dbReference type="Proteomes" id="UP000438429">
    <property type="component" value="Unassembled WGS sequence"/>
</dbReference>
<dbReference type="SMART" id="SM00219">
    <property type="entry name" value="TyrKc"/>
    <property type="match status" value="1"/>
</dbReference>
<dbReference type="InterPro" id="IPR048334">
    <property type="entry name" value="Pellino_FHA"/>
</dbReference>
<feature type="domain" description="Fibronectin type-III" evidence="20">
    <location>
        <begin position="652"/>
        <end position="765"/>
    </location>
</feature>
<feature type="compositionally biased region" description="Low complexity" evidence="17">
    <location>
        <begin position="25"/>
        <end position="37"/>
    </location>
</feature>
<dbReference type="SMART" id="SM01411">
    <property type="entry name" value="Ephrin_rec_like"/>
    <property type="match status" value="1"/>
</dbReference>
<dbReference type="GO" id="GO:0005524">
    <property type="term" value="F:ATP binding"/>
    <property type="evidence" value="ECO:0007669"/>
    <property type="project" value="UniProtKB-UniRule"/>
</dbReference>
<dbReference type="PROSITE" id="PS50853">
    <property type="entry name" value="FN3"/>
    <property type="match status" value="1"/>
</dbReference>
<dbReference type="InterPro" id="IPR008979">
    <property type="entry name" value="Galactose-bd-like_sf"/>
</dbReference>
<feature type="compositionally biased region" description="Gly residues" evidence="17">
    <location>
        <begin position="122"/>
        <end position="137"/>
    </location>
</feature>
<keyword evidence="6 18" id="KW-0812">Transmembrane</keyword>
<dbReference type="FunFam" id="2.60.40.10:FF:000059">
    <property type="entry name" value="Ephrin type-A receptor 6"/>
    <property type="match status" value="1"/>
</dbReference>
<dbReference type="InterPro" id="IPR013783">
    <property type="entry name" value="Ig-like_fold"/>
</dbReference>
<evidence type="ECO:0000313" key="23">
    <source>
        <dbReference type="Proteomes" id="UP000438429"/>
    </source>
</evidence>
<sequence length="1211" mass="132812">MVLEGSSEALCPPPSLELRPSCNKSQSSPPLSTSSQPHDGVFPEDKEPVKYGELIVLGHNGSLANGDKGRRRSRLALYKRPKANGVKPDVIHNVSTPLVSKIGRSTESMIDFVVTDTAGSGSSQGGGAAGEGGGGGQSAQSTISRYACRIMCERTAPYTARIYAAGFDSSKNIFLGERAAKWRTSDGLMDGLTTNGVLVMHPAGEFVSEPAPGVWREISVCGNVFALRETRSAQQRGKLVENESNTLQDGSLIDLCGATLLWRTPAGLRHTPTLKQLESLRQELNAARPQCPVGFNTLAFPSLAQREIVDKKQPWVYVNCGHVHGYHNWGYRKEKGPAGPGGTAPASTGERECPMCRRVGPYVPLWLGLEIFNSDKRARLMWTSDPRREWTEIQLRLGAQNPVPVLQACGRRMTRTILSHWMEREEAHNLLMDLTFAQEEEPPGQLGPLGVHLFDTDTPIGMFQNRWTVLEIQTSKLIPGTVPPSQISSYLNRSLALSLGSVSRRGFQLAFSYSGTCVFLTSLRLYYRRCPDAVAHLALFGRTGAGSGPLTGACVKGAVEVSLPVRECDSDGVWGPLQGGCTCEPGHQAMDDICQACMMGYYKPANDSAGCRLCPANSRTRREGSERCDCLQGYSRLPTDSVDLSCTKPPSAPVNLTAHHHNNDSALTVTWDPPLDRGGRQEVTYGVKCEKDAETGGQWEACGDNVVFLPGSSGLTSTSVNIAGLNPQCDYRLSVHAWNDVSSMQRAPPASTATVTIHRWKTPSAVITVAPGLNNSEHESTPAPQHHRRFYVWLAVGVLFGSLLLIAVIPIAVCILRGIYTKLRSEQEIELLPMDAELSYRPLQVVEAAQPQQAEGVEGMAQMLEGFSGSLLLSLKEVLVERNKLTLGKELGKGEFGSVYEGIFERDEGVDIRVAVKTMRVGIHSQEDLHEFLREAEIMRHFDHENVVRLLGTTEHTPLCPPFQFVPCQSLLRFMIDIAAGMSYLSSRGFLHRDLAARNCMLGDDMRVYVADFGMSKKIYSSNYYRQKVGIRVPIKWLAMESLSESVYTSKSDVWSFGVTMWEIVSRGRTPYPGVHNHELLDLLLSGHRLKPPEECDQALYEVMWSCWDKEPNRRPGFEELGESLKGLLSELPVLEASQEASYINQGLEAAAAVAAASLEPQTESGGRWENIYLPTPVGDAAARDEEMELEDGYLRSIAASTVKADDNLRC</sequence>
<keyword evidence="7" id="KW-0732">Signal</keyword>
<dbReference type="SUPFAM" id="SSF49265">
    <property type="entry name" value="Fibronectin type III"/>
    <property type="match status" value="1"/>
</dbReference>
<dbReference type="Pfam" id="PF00041">
    <property type="entry name" value="fn3"/>
    <property type="match status" value="1"/>
</dbReference>
<dbReference type="Gene3D" id="2.60.120.260">
    <property type="entry name" value="Galactose-binding domain-like"/>
    <property type="match status" value="1"/>
</dbReference>
<dbReference type="InterPro" id="IPR009030">
    <property type="entry name" value="Growth_fac_rcpt_cys_sf"/>
</dbReference>
<evidence type="ECO:0000259" key="20">
    <source>
        <dbReference type="PROSITE" id="PS50853"/>
    </source>
</evidence>
<dbReference type="FunFam" id="1.10.510.10:FF:000089">
    <property type="entry name" value="Tyrosine-protein kinase receptor TYRO3"/>
    <property type="match status" value="1"/>
</dbReference>
<dbReference type="Gene3D" id="2.60.40.1770">
    <property type="entry name" value="ephrin a2 ectodomain"/>
    <property type="match status" value="1"/>
</dbReference>
<dbReference type="InterPro" id="IPR011009">
    <property type="entry name" value="Kinase-like_dom_sf"/>
</dbReference>
<dbReference type="GO" id="GO:0016020">
    <property type="term" value="C:membrane"/>
    <property type="evidence" value="ECO:0007669"/>
    <property type="project" value="UniProtKB-SubCell"/>
</dbReference>
<dbReference type="SUPFAM" id="SSF56112">
    <property type="entry name" value="Protein kinase-like (PK-like)"/>
    <property type="match status" value="1"/>
</dbReference>
<dbReference type="InterPro" id="IPR001090">
    <property type="entry name" value="Ephrin_rcpt_lig-bd_dom"/>
</dbReference>
<organism evidence="22 23">
    <name type="scientific">Scophthalmus maximus</name>
    <name type="common">Turbot</name>
    <name type="synonym">Psetta maxima</name>
    <dbReference type="NCBI Taxonomy" id="52904"/>
    <lineage>
        <taxon>Eukaryota</taxon>
        <taxon>Metazoa</taxon>
        <taxon>Chordata</taxon>
        <taxon>Craniata</taxon>
        <taxon>Vertebrata</taxon>
        <taxon>Euteleostomi</taxon>
        <taxon>Actinopterygii</taxon>
        <taxon>Neopterygii</taxon>
        <taxon>Teleostei</taxon>
        <taxon>Neoteleostei</taxon>
        <taxon>Acanthomorphata</taxon>
        <taxon>Carangaria</taxon>
        <taxon>Pleuronectiformes</taxon>
        <taxon>Pleuronectoidei</taxon>
        <taxon>Scophthalmidae</taxon>
        <taxon>Scophthalmus</taxon>
    </lineage>
</organism>
<dbReference type="Pfam" id="PF25599">
    <property type="entry name" value="Ephrin_CRD"/>
    <property type="match status" value="1"/>
</dbReference>
<keyword evidence="11 16" id="KW-0067">ATP-binding</keyword>